<feature type="signal peptide" evidence="1">
    <location>
        <begin position="1"/>
        <end position="20"/>
    </location>
</feature>
<sequence length="193" mass="20289">MKKFLATAIISATTIFAANAQIQKGNVMVGGNLTNINLGLDDPKIFSVDITPKAAWFIQDNVAVGGYVNFGLKTAKNSSTTTSYGVGALGRYYTGKDVEVLRHGRLFAEATVGIGGVNVSNGGGNTNGLNLSVGPGFAYFITPNIGLETLLKYNGLVGFGSATTQNNLNLSFGFQIYLPGQRTANKVKRDVAN</sequence>
<keyword evidence="1" id="KW-0732">Signal</keyword>
<dbReference type="RefSeq" id="WP_090981678.1">
    <property type="nucleotide sequence ID" value="NZ_FOJM01000004.1"/>
</dbReference>
<reference evidence="3" key="1">
    <citation type="submission" date="2016-10" db="EMBL/GenBank/DDBJ databases">
        <authorList>
            <person name="Varghese N."/>
            <person name="Submissions S."/>
        </authorList>
    </citation>
    <scope>NUCLEOTIDE SEQUENCE [LARGE SCALE GENOMIC DNA]</scope>
    <source>
        <strain evidence="3">DSM 18130</strain>
    </source>
</reference>
<accession>A0A1I0SYJ0</accession>
<dbReference type="OrthoDB" id="945117at2"/>
<protein>
    <recommendedName>
        <fullName evidence="4">Outer membrane protein beta-barrel domain-containing protein</fullName>
    </recommendedName>
</protein>
<evidence type="ECO:0000313" key="3">
    <source>
        <dbReference type="Proteomes" id="UP000198836"/>
    </source>
</evidence>
<dbReference type="AlphaFoldDB" id="A0A1I0SYJ0"/>
<name>A0A1I0SYJ0_9SPHI</name>
<organism evidence="2 3">
    <name type="scientific">Pedobacter suwonensis</name>
    <dbReference type="NCBI Taxonomy" id="332999"/>
    <lineage>
        <taxon>Bacteria</taxon>
        <taxon>Pseudomonadati</taxon>
        <taxon>Bacteroidota</taxon>
        <taxon>Sphingobacteriia</taxon>
        <taxon>Sphingobacteriales</taxon>
        <taxon>Sphingobacteriaceae</taxon>
        <taxon>Pedobacter</taxon>
    </lineage>
</organism>
<feature type="chain" id="PRO_5011463727" description="Outer membrane protein beta-barrel domain-containing protein" evidence="1">
    <location>
        <begin position="21"/>
        <end position="193"/>
    </location>
</feature>
<evidence type="ECO:0000256" key="1">
    <source>
        <dbReference type="SAM" id="SignalP"/>
    </source>
</evidence>
<dbReference type="STRING" id="332999.SAMN04488511_104133"/>
<proteinExistence type="predicted"/>
<dbReference type="Proteomes" id="UP000198836">
    <property type="component" value="Unassembled WGS sequence"/>
</dbReference>
<evidence type="ECO:0000313" key="2">
    <source>
        <dbReference type="EMBL" id="SFA44561.1"/>
    </source>
</evidence>
<dbReference type="Gene3D" id="2.40.160.20">
    <property type="match status" value="1"/>
</dbReference>
<keyword evidence="3" id="KW-1185">Reference proteome</keyword>
<evidence type="ECO:0008006" key="4">
    <source>
        <dbReference type="Google" id="ProtNLM"/>
    </source>
</evidence>
<dbReference type="EMBL" id="FOJM01000004">
    <property type="protein sequence ID" value="SFA44561.1"/>
    <property type="molecule type" value="Genomic_DNA"/>
</dbReference>
<gene>
    <name evidence="2" type="ORF">SAMN04488511_104133</name>
</gene>